<evidence type="ECO:0000313" key="2">
    <source>
        <dbReference type="Proteomes" id="UP000593564"/>
    </source>
</evidence>
<proteinExistence type="predicted"/>
<dbReference type="AlphaFoldDB" id="A0A7J7HY42"/>
<reference evidence="1 2" key="2">
    <citation type="submission" date="2020-07" db="EMBL/GenBank/DDBJ databases">
        <title>Genome assembly of wild tea tree DASZ reveals pedigree and selection history of tea varieties.</title>
        <authorList>
            <person name="Zhang W."/>
        </authorList>
    </citation>
    <scope>NUCLEOTIDE SEQUENCE [LARGE SCALE GENOMIC DNA]</scope>
    <source>
        <strain evidence="2">cv. G240</strain>
        <tissue evidence="1">Leaf</tissue>
    </source>
</reference>
<dbReference type="EMBL" id="JACBKZ010000002">
    <property type="protein sequence ID" value="KAF5957569.1"/>
    <property type="molecule type" value="Genomic_DNA"/>
</dbReference>
<name>A0A7J7HY42_CAMSI</name>
<evidence type="ECO:0000313" key="1">
    <source>
        <dbReference type="EMBL" id="KAF5957569.1"/>
    </source>
</evidence>
<gene>
    <name evidence="1" type="ORF">HYC85_004794</name>
</gene>
<organism evidence="1 2">
    <name type="scientific">Camellia sinensis</name>
    <name type="common">Tea plant</name>
    <name type="synonym">Thea sinensis</name>
    <dbReference type="NCBI Taxonomy" id="4442"/>
    <lineage>
        <taxon>Eukaryota</taxon>
        <taxon>Viridiplantae</taxon>
        <taxon>Streptophyta</taxon>
        <taxon>Embryophyta</taxon>
        <taxon>Tracheophyta</taxon>
        <taxon>Spermatophyta</taxon>
        <taxon>Magnoliopsida</taxon>
        <taxon>eudicotyledons</taxon>
        <taxon>Gunneridae</taxon>
        <taxon>Pentapetalae</taxon>
        <taxon>asterids</taxon>
        <taxon>Ericales</taxon>
        <taxon>Theaceae</taxon>
        <taxon>Camellia</taxon>
    </lineage>
</organism>
<comment type="caution">
    <text evidence="1">The sequence shown here is derived from an EMBL/GenBank/DDBJ whole genome shotgun (WGS) entry which is preliminary data.</text>
</comment>
<protein>
    <submittedName>
        <fullName evidence="1">Uncharacterized protein</fullName>
    </submittedName>
</protein>
<sequence>MVTRGRKGLEEVGWRLSGEDCTSGDPKSKIGIMKGAQRKRKKGGKQFWHVPVQKNNNVRPCGGTLKKINNKYNNFQLIDRNTLHVILKRFDIDKFIYL</sequence>
<reference evidence="2" key="1">
    <citation type="journal article" date="2020" name="Nat. Commun.">
        <title>Genome assembly of wild tea tree DASZ reveals pedigree and selection history of tea varieties.</title>
        <authorList>
            <person name="Zhang W."/>
            <person name="Zhang Y."/>
            <person name="Qiu H."/>
            <person name="Guo Y."/>
            <person name="Wan H."/>
            <person name="Zhang X."/>
            <person name="Scossa F."/>
            <person name="Alseekh S."/>
            <person name="Zhang Q."/>
            <person name="Wang P."/>
            <person name="Xu L."/>
            <person name="Schmidt M.H."/>
            <person name="Jia X."/>
            <person name="Li D."/>
            <person name="Zhu A."/>
            <person name="Guo F."/>
            <person name="Chen W."/>
            <person name="Ni D."/>
            <person name="Usadel B."/>
            <person name="Fernie A.R."/>
            <person name="Wen W."/>
        </authorList>
    </citation>
    <scope>NUCLEOTIDE SEQUENCE [LARGE SCALE GENOMIC DNA]</scope>
    <source>
        <strain evidence="2">cv. G240</strain>
    </source>
</reference>
<dbReference type="Proteomes" id="UP000593564">
    <property type="component" value="Unassembled WGS sequence"/>
</dbReference>
<accession>A0A7J7HY42</accession>
<keyword evidence="2" id="KW-1185">Reference proteome</keyword>